<dbReference type="EMBL" id="QZXA01000015">
    <property type="protein sequence ID" value="RJT29315.1"/>
    <property type="molecule type" value="Genomic_DNA"/>
</dbReference>
<protein>
    <submittedName>
        <fullName evidence="1">DUF768 domain-containing protein</fullName>
    </submittedName>
</protein>
<organism evidence="1 2">
    <name type="scientific">Mesorhizobium jarvisii</name>
    <dbReference type="NCBI Taxonomy" id="1777867"/>
    <lineage>
        <taxon>Bacteria</taxon>
        <taxon>Pseudomonadati</taxon>
        <taxon>Pseudomonadota</taxon>
        <taxon>Alphaproteobacteria</taxon>
        <taxon>Hyphomicrobiales</taxon>
        <taxon>Phyllobacteriaceae</taxon>
        <taxon>Mesorhizobium</taxon>
    </lineage>
</organism>
<evidence type="ECO:0000313" key="1">
    <source>
        <dbReference type="EMBL" id="RJT29315.1"/>
    </source>
</evidence>
<dbReference type="Proteomes" id="UP000275530">
    <property type="component" value="Unassembled WGS sequence"/>
</dbReference>
<keyword evidence="2" id="KW-1185">Reference proteome</keyword>
<accession>A0AA92XB20</accession>
<proteinExistence type="predicted"/>
<sequence length="64" mass="7331">MERYDLLDGRRVGNADITELAKRLAVEAEAQGITDKDIVENWDDLHSSLIDIMRRRHPAPKSTQ</sequence>
<name>A0AA92XB20_9HYPH</name>
<reference evidence="1 2" key="1">
    <citation type="submission" date="2018-09" db="EMBL/GenBank/DDBJ databases">
        <title>Mesorhizobium carmichaelinearum sp. nov. isolated from Carmichaelinea spp. root nodules in New Zealand.</title>
        <authorList>
            <person name="De Meyer S.E."/>
        </authorList>
    </citation>
    <scope>NUCLEOTIDE SEQUENCE [LARGE SCALE GENOMIC DNA]</scope>
    <source>
        <strain evidence="1 2">LMG 28313</strain>
    </source>
</reference>
<dbReference type="AlphaFoldDB" id="A0AA92XB20"/>
<comment type="caution">
    <text evidence="1">The sequence shown here is derived from an EMBL/GenBank/DDBJ whole genome shotgun (WGS) entry which is preliminary data.</text>
</comment>
<gene>
    <name evidence="1" type="ORF">D3242_28980</name>
</gene>
<evidence type="ECO:0000313" key="2">
    <source>
        <dbReference type="Proteomes" id="UP000275530"/>
    </source>
</evidence>